<accession>A0A0H5RD93</accession>
<dbReference type="AlphaFoldDB" id="A0A0H5RD93"/>
<name>A0A0H5RD93_9EUKA</name>
<organism evidence="2">
    <name type="scientific">Spongospora subterranea</name>
    <dbReference type="NCBI Taxonomy" id="70186"/>
    <lineage>
        <taxon>Eukaryota</taxon>
        <taxon>Sar</taxon>
        <taxon>Rhizaria</taxon>
        <taxon>Endomyxa</taxon>
        <taxon>Phytomyxea</taxon>
        <taxon>Plasmodiophorida</taxon>
        <taxon>Plasmodiophoridae</taxon>
        <taxon>Spongospora</taxon>
    </lineage>
</organism>
<protein>
    <recommendedName>
        <fullName evidence="1">HNH nuclease domain-containing protein</fullName>
    </recommendedName>
</protein>
<evidence type="ECO:0000259" key="1">
    <source>
        <dbReference type="Pfam" id="PF13391"/>
    </source>
</evidence>
<reference evidence="2" key="1">
    <citation type="submission" date="2015-04" db="EMBL/GenBank/DDBJ databases">
        <title>The genome sequence of the plant pathogenic Rhizarian Plasmodiophora brassicae reveals insights in its biotrophic life cycle and the origin of chitin synthesis.</title>
        <authorList>
            <person name="Schwelm A."/>
            <person name="Fogelqvist J."/>
            <person name="Knaust A."/>
            <person name="Julke S."/>
            <person name="Lilja T."/>
            <person name="Dhandapani V."/>
            <person name="Bonilla-Rosso G."/>
            <person name="Karlsson M."/>
            <person name="Shevchenko A."/>
            <person name="Choi S.R."/>
            <person name="Kim H.G."/>
            <person name="Park J.Y."/>
            <person name="Lim Y.P."/>
            <person name="Ludwig-Muller J."/>
            <person name="Dixelius C."/>
        </authorList>
    </citation>
    <scope>NUCLEOTIDE SEQUENCE</scope>
    <source>
        <tissue evidence="2">Potato root galls</tissue>
    </source>
</reference>
<proteinExistence type="predicted"/>
<feature type="domain" description="HNH nuclease" evidence="1">
    <location>
        <begin position="31"/>
        <end position="95"/>
    </location>
</feature>
<evidence type="ECO:0000313" key="2">
    <source>
        <dbReference type="EMBL" id="CRZ11716.1"/>
    </source>
</evidence>
<dbReference type="EMBL" id="HACM01011274">
    <property type="protein sequence ID" value="CRZ11716.1"/>
    <property type="molecule type" value="Transcribed_RNA"/>
</dbReference>
<dbReference type="Pfam" id="PF13391">
    <property type="entry name" value="HNH_2"/>
    <property type="match status" value="1"/>
</dbReference>
<dbReference type="InterPro" id="IPR003615">
    <property type="entry name" value="HNH_nuc"/>
</dbReference>
<sequence>MPPRGRAETITRGRSFPGELREECLRRDRACVINGESNLRLIEACNIIPHAAFGHEFTLFPERVRDVLQSIGGIDSIGNLILLDKNLHAGFGERHMQWAIHVDEQANRDLHRVFRTVATHDGPVGFANQVKLPDDKQSGPDTARDLWPDLTLLRFRL</sequence>